<dbReference type="OrthoDB" id="206339at2759"/>
<dbReference type="Pfam" id="PF16045">
    <property type="entry name" value="LisH_2"/>
    <property type="match status" value="1"/>
</dbReference>
<proteinExistence type="predicted"/>
<dbReference type="GO" id="GO:0060287">
    <property type="term" value="P:epithelial cilium movement involved in determination of left/right asymmetry"/>
    <property type="evidence" value="ECO:0007669"/>
    <property type="project" value="TreeGrafter"/>
</dbReference>
<feature type="compositionally biased region" description="Basic and acidic residues" evidence="2">
    <location>
        <begin position="778"/>
        <end position="791"/>
    </location>
</feature>
<organism evidence="3 4">
    <name type="scientific">Acanthosepion pharaonis</name>
    <name type="common">Pharaoh cuttlefish</name>
    <name type="synonym">Sepia pharaonis</name>
    <dbReference type="NCBI Taxonomy" id="158019"/>
    <lineage>
        <taxon>Eukaryota</taxon>
        <taxon>Metazoa</taxon>
        <taxon>Spiralia</taxon>
        <taxon>Lophotrochozoa</taxon>
        <taxon>Mollusca</taxon>
        <taxon>Cephalopoda</taxon>
        <taxon>Coleoidea</taxon>
        <taxon>Decapodiformes</taxon>
        <taxon>Sepiida</taxon>
        <taxon>Sepiina</taxon>
        <taxon>Sepiidae</taxon>
        <taxon>Acanthosepion</taxon>
    </lineage>
</organism>
<evidence type="ECO:0000313" key="4">
    <source>
        <dbReference type="Proteomes" id="UP000597762"/>
    </source>
</evidence>
<dbReference type="InterPro" id="IPR006594">
    <property type="entry name" value="LisH"/>
</dbReference>
<dbReference type="EMBL" id="CAHIKZ030000492">
    <property type="protein sequence ID" value="CAE1177003.1"/>
    <property type="molecule type" value="Genomic_DNA"/>
</dbReference>
<protein>
    <submittedName>
        <fullName evidence="3">OFD1</fullName>
    </submittedName>
</protein>
<feature type="coiled-coil region" evidence="1">
    <location>
        <begin position="473"/>
        <end position="539"/>
    </location>
</feature>
<feature type="compositionally biased region" description="Polar residues" evidence="2">
    <location>
        <begin position="800"/>
        <end position="810"/>
    </location>
</feature>
<dbReference type="GO" id="GO:0036064">
    <property type="term" value="C:ciliary basal body"/>
    <property type="evidence" value="ECO:0007669"/>
    <property type="project" value="TreeGrafter"/>
</dbReference>
<feature type="compositionally biased region" description="Basic and acidic residues" evidence="2">
    <location>
        <begin position="1012"/>
        <end position="1039"/>
    </location>
</feature>
<dbReference type="PROSITE" id="PS50896">
    <property type="entry name" value="LISH"/>
    <property type="match status" value="1"/>
</dbReference>
<feature type="region of interest" description="Disordered" evidence="2">
    <location>
        <begin position="846"/>
        <end position="874"/>
    </location>
</feature>
<evidence type="ECO:0000256" key="1">
    <source>
        <dbReference type="SAM" id="Coils"/>
    </source>
</evidence>
<gene>
    <name evidence="3" type="ORF">SPHA_14418</name>
</gene>
<evidence type="ECO:0000313" key="3">
    <source>
        <dbReference type="EMBL" id="CAE1177003.1"/>
    </source>
</evidence>
<feature type="coiled-coil region" evidence="1">
    <location>
        <begin position="369"/>
        <end position="417"/>
    </location>
</feature>
<name>A0A812BBQ6_ACAPH</name>
<feature type="compositionally biased region" description="Polar residues" evidence="2">
    <location>
        <begin position="714"/>
        <end position="727"/>
    </location>
</feature>
<feature type="compositionally biased region" description="Acidic residues" evidence="2">
    <location>
        <begin position="1050"/>
        <end position="1060"/>
    </location>
</feature>
<feature type="region of interest" description="Disordered" evidence="2">
    <location>
        <begin position="916"/>
        <end position="1060"/>
    </location>
</feature>
<feature type="region of interest" description="Disordered" evidence="2">
    <location>
        <begin position="701"/>
        <end position="819"/>
    </location>
</feature>
<dbReference type="InterPro" id="IPR055289">
    <property type="entry name" value="OFD1"/>
</dbReference>
<dbReference type="PANTHER" id="PTHR39063:SF1">
    <property type="entry name" value="OFD1 CENTRIOLE AND CENTRIOLAR SATELLITE PROTEIN"/>
    <property type="match status" value="1"/>
</dbReference>
<accession>A0A812BBQ6</accession>
<dbReference type="GO" id="GO:0005576">
    <property type="term" value="C:extracellular region"/>
    <property type="evidence" value="ECO:0007669"/>
    <property type="project" value="GOC"/>
</dbReference>
<keyword evidence="4" id="KW-1185">Reference proteome</keyword>
<feature type="compositionally biased region" description="Low complexity" evidence="2">
    <location>
        <begin position="846"/>
        <end position="859"/>
    </location>
</feature>
<dbReference type="GO" id="GO:0005813">
    <property type="term" value="C:centrosome"/>
    <property type="evidence" value="ECO:0007669"/>
    <property type="project" value="TreeGrafter"/>
</dbReference>
<evidence type="ECO:0000256" key="2">
    <source>
        <dbReference type="SAM" id="MobiDB-lite"/>
    </source>
</evidence>
<keyword evidence="1" id="KW-0175">Coiled coil</keyword>
<comment type="caution">
    <text evidence="3">The sequence shown here is derived from an EMBL/GenBank/DDBJ whole genome shotgun (WGS) entry which is preliminary data.</text>
</comment>
<dbReference type="AlphaFoldDB" id="A0A812BBQ6"/>
<reference evidence="3" key="1">
    <citation type="submission" date="2021-01" db="EMBL/GenBank/DDBJ databases">
        <authorList>
            <person name="Li R."/>
            <person name="Bekaert M."/>
        </authorList>
    </citation>
    <scope>NUCLEOTIDE SEQUENCE</scope>
    <source>
        <strain evidence="3">Farmed</strain>
    </source>
</reference>
<sequence>MNKESQDELTAEQFRRRLYCLFEKRGVVDYLKTQMRHLLVEELQECVPGGNILKKRDPEAAKDDNSLLLRAANCLVANHLQKSEYEYTMGIFVPESGTYPDKMFSTADLLQLLHINPSSELYKRLVSQFASYSKKGFLWQLLYELSSLYSSATVSTSVQTDFMPQYSVSTLDEKLNGVERIYRSKKEKYNENAKVGLEEKLVSLQRQLEERYETELQLELTRMKENDLVRFRIEEKEKCRKELELSKKELEKNYQIRLNALRERERNFTERLQKEEQMQLKETYIQRQSLLEEISALRERDAGITRTLEGINREKSLHEEKMRSQEELLRQKLNEVNRMEMEYHQRLKNEINKFKIEEQKKLLERSQDLDKRETQVKAAELQIADNQKKMQLLKEEIQDKNTQIHELEILLQEAHRNELKLVTNNDYLKEMMDLNEKNSVSKKEFENVKMYHSETMQLTECLRTREEKFLKESLQLNQEMATVKQEMERVREELNKEKILYENYKKQLDERLHKEITQNRKLLQKCDEQTQEMQAFNQEMTIVQHKLLVAQKALNNEVAKKKKRICSRSLSNQRACEKCSHQPSRSTRKIKTRGVHKCLCSDESCDEIISCSSQSLAQEICQDAGLTDEELTNEDSSNIIAEIKYEKKMLEEQMKNIQHGYKCFQDRLKEGVSFPARTSVNDEAVCANILKTSKKNFRSVIGGHKDFSPVQAENPDSASRSPKTLASTPRKDSSHSVGKRGHSISALPRFDISQLTGEDENRSVDEDSPIVGLISDLNKPKVEEKKVDEANNPRAALPTKPSSSAMSPTSKVAAEAQVPSSLVASPPIPDIFHTVSTLPPISASFPKSSTSASISAPLSHLSSPGPSYPAKKSPLQAFDATATPLSSKPDSVLLITPAMQPLPVVSLDDAWGCTKNSEASSYQSKSSNAKVSEQQKDTQHEIFQKKDPEKNDVHLDTASSCSIPGLESSVKEEEKEVQNAVLNEDISSQIETEIESDILPGSDHSSPVLELESQKESEKPASIEDKPKLGESEFEEIHSESLSQSHMSDSEVDDNMFENW</sequence>
<feature type="compositionally biased region" description="Polar residues" evidence="2">
    <location>
        <begin position="916"/>
        <end position="932"/>
    </location>
</feature>
<dbReference type="PANTHER" id="PTHR39063">
    <property type="entry name" value="ORAL-FACIAL-DIGITAL SYNDROME 1 PROTEIN HOMOLOG"/>
    <property type="match status" value="1"/>
</dbReference>
<feature type="coiled-coil region" evidence="1">
    <location>
        <begin position="194"/>
        <end position="342"/>
    </location>
</feature>
<dbReference type="Proteomes" id="UP000597762">
    <property type="component" value="Unassembled WGS sequence"/>
</dbReference>
<feature type="compositionally biased region" description="Basic and acidic residues" evidence="2">
    <location>
        <begin position="933"/>
        <end position="955"/>
    </location>
</feature>